<dbReference type="SUPFAM" id="SSF50729">
    <property type="entry name" value="PH domain-like"/>
    <property type="match status" value="1"/>
</dbReference>
<dbReference type="Proteomes" id="UP000199069">
    <property type="component" value="Unassembled WGS sequence"/>
</dbReference>
<dbReference type="Pfam" id="PF03033">
    <property type="entry name" value="Glyco_transf_28"/>
    <property type="match status" value="1"/>
</dbReference>
<feature type="region of interest" description="Disordered" evidence="20">
    <location>
        <begin position="117"/>
        <end position="136"/>
    </location>
</feature>
<dbReference type="Pfam" id="PF06722">
    <property type="entry name" value="EryCIII-like_C"/>
    <property type="match status" value="1"/>
</dbReference>
<dbReference type="FunFam" id="3.40.50.2000:FF:000029">
    <property type="entry name" value="Sterol 3-beta-glucosyltransferase"/>
    <property type="match status" value="1"/>
</dbReference>
<evidence type="ECO:0000256" key="4">
    <source>
        <dbReference type="ARBA" id="ARBA00012650"/>
    </source>
</evidence>
<dbReference type="PANTHER" id="PTHR48050:SF25">
    <property type="entry name" value="STEROL 3-BETA-GLUCOSYLTRANSFERASE"/>
    <property type="match status" value="1"/>
</dbReference>
<dbReference type="CDD" id="cd13216">
    <property type="entry name" value="PH-GRAM2_AGT26"/>
    <property type="match status" value="1"/>
</dbReference>
<keyword evidence="16" id="KW-0753">Steroid metabolism</keyword>
<dbReference type="Gene3D" id="3.40.50.2000">
    <property type="entry name" value="Glycogen Phosphorylase B"/>
    <property type="match status" value="2"/>
</dbReference>
<feature type="region of interest" description="Disordered" evidence="20">
    <location>
        <begin position="1572"/>
        <end position="1591"/>
    </location>
</feature>
<feature type="compositionally biased region" description="Basic and acidic residues" evidence="20">
    <location>
        <begin position="1749"/>
        <end position="1759"/>
    </location>
</feature>
<feature type="compositionally biased region" description="Polar residues" evidence="20">
    <location>
        <begin position="1785"/>
        <end position="1794"/>
    </location>
</feature>
<feature type="compositionally biased region" description="Low complexity" evidence="20">
    <location>
        <begin position="863"/>
        <end position="882"/>
    </location>
</feature>
<keyword evidence="9" id="KW-0808">Transferase</keyword>
<dbReference type="Gene3D" id="2.30.29.30">
    <property type="entry name" value="Pleckstrin-homology domain (PH domain)/Phosphotyrosine-binding domain (PTB)"/>
    <property type="match status" value="3"/>
</dbReference>
<dbReference type="GO" id="GO:0016126">
    <property type="term" value="P:sterol biosynthetic process"/>
    <property type="evidence" value="ECO:0007669"/>
    <property type="project" value="UniProtKB-KW"/>
</dbReference>
<keyword evidence="8" id="KW-0328">Glycosyltransferase</keyword>
<sequence>MARTHSQYPRSTLRTLLRSHASSSSPHTLSPNSDSIAFVAHLAFLRRLAREVRELVEEEKGGKGKKRVEAADLRRASKNLLLPETDRSYQKEPSRTVLTRSIDVHWTQSRPLAGQKRYLRPTSPCRPPRNDDCQRNYPSAPLQAFLRGPSLACEGLRTLSPDRSPSAEHATASTPPRASSPGPSAAYEEHSMSPHKASGSSHASQPPAFDGAPMEDLSGWGKSAERFGGMAQAGLRQEDGTFLHSGTTAGSSGSEGAPGIRTPLSRQVSTSSASSSSSLASSSSSASGFNTTAEVSDPEEDAGAGIGGAGYGRMAATSLNEHTARKTREDQEMNRWREGASQSYHGGMGQGYLRMIHALAQEDAEEQRKERREQKKRRKAKKHHRHASRSADDDAGDEQKKGEEGSDAGDESDADLSKFRSPPERAAANPSLARCENESPKSTVSSAQRQLLSGSATSASSHLRHQRPNIRAGGRDGEDLSKSSIFAIHRPIAAERRRTMSSTHGTDDESAEPDLAEQDEEYKDEGVRLRRAGKEEGKRPKMGERTETSATEKTIETMERRQKLAEKLMDVFGLEEPEEVVAEYACWLFRSILLQGFLYITAGHLCFYAYLSQKEGATIRSGSLSVRGSRTRRYRKHWFVLKDSVLSWFPSSTDPYFPDGHIDLHYCVAVEPSTKHSHHFKVSTSEKRYHFSADSEASRDEWVKAIKKVVFRCQNEGESVKIAIPLETIVDVEKSSSLEFAETIRVRVYDADEGYSIDEYWLSYFQNIDGALEKINSVLEAFRSHHPSSQGTKEPLPPSAAHVQEVEDTTRAAQADLGESDQYRQAETEHQPRRSEESVRDVDDDPKRSKSLGQRVSSVLSQTTRLGRSSSKSSRTPASAPSSGPPGTPTKAASTPPNMSSQSGAAPTPISASSTPASGSIATLRPSAQQQSQPGTTPPSDDIAVRGVATVTAAAATAPTPPPVGSPPKMEGDGTITSLAPTPSQPPVSLAEEGRASSDDTLNPRQHTYPPEPPTGPPPADGSGNRRTSTLSKIFSAPAGAASSFGSGGRKILEVVTLSSVPGRKKSSKKGAVADAAITEEPEDMVAEEEDKGKRVDDFRKLFGLSEKEELLEEYPAYLFRGLPIYGRVYISNNFFCFRSSGILPGKSKMILPINDIIGVSKHRSYRIGFSGLMVVIKGHEEVFFEMNSTERRDACLEKLDQQREIVKRMHREQSKRDDDSEEHRQLQDLLDLSASKTTESVSELPHPRSEAVPGQPPIMFSSTTSDFVTFQPEKPLRFTCLTIGSRGDVQPYIALCKGLMAQGHHCKIASHAEYRKWVEGHGIDFSPVGGDPAELMQLMISHDFFTISFMKEAVGRFRGWLDDLLASAWDGCQNTDVLIESPSAIAGYHVAEALRIPYYRAFTMPWTRTRAYPHAFAVPEVHMGGGYNYMTYTMFDQVFWRATSGQVNRWRKETLKLRSTSLEAMQQHKIPFLYNFSPVVIPPPLDWRENIHVTGYWWLDNPDDSKSKKWEPPKELLDFLGDAEKTGKKVIFIGFGSIIIPDPLEMTRVIAEAVEKAEVYAIVAKGWSDRASKKEDSKEQKEEEEQAEKQHHDLLDKPFIFNVKSIPHDWLFPRIHAAVHHGGAGTTGASLRAGLPTIIKPFFGDQHFYADRVATLGIGTHIRNFNVDNLTQALKKAVGDEKQIERARLAGEEIRKEDGVATAIECIYRDLEYARSLIPAPAPVDKDVDVSDSSSTSSGDEDEPASIDAKKPVSDEKAALAASAPSTPVKPTHEAPVAKDSPPGTESRTTSSDEGWDVMSRGSATGSTWDDSISRASSATRAPRSGNGQEALEHDQVEGEPSVEEEPQSGLTARMLGFLGKPIKP</sequence>
<dbReference type="GO" id="GO:0016906">
    <property type="term" value="F:sterol 3-beta-glucosyltransferase activity"/>
    <property type="evidence" value="ECO:0007669"/>
    <property type="project" value="UniProtKB-EC"/>
</dbReference>
<name>A0A0K3CCL0_RHOTO</name>
<keyword evidence="6" id="KW-0963">Cytoplasm</keyword>
<dbReference type="SUPFAM" id="SSF53756">
    <property type="entry name" value="UDP-Glycosyltransferase/glycogen phosphorylase"/>
    <property type="match status" value="1"/>
</dbReference>
<keyword evidence="13" id="KW-0443">Lipid metabolism</keyword>
<evidence type="ECO:0000256" key="16">
    <source>
        <dbReference type="ARBA" id="ARBA00023221"/>
    </source>
</evidence>
<dbReference type="EC" id="2.4.1.173" evidence="4"/>
<evidence type="ECO:0000256" key="20">
    <source>
        <dbReference type="SAM" id="MobiDB-lite"/>
    </source>
</evidence>
<keyword evidence="12" id="KW-0756">Sterol biosynthesis</keyword>
<dbReference type="CDD" id="cd13215">
    <property type="entry name" value="PH-GRAM1_AGT26"/>
    <property type="match status" value="1"/>
</dbReference>
<evidence type="ECO:0000256" key="3">
    <source>
        <dbReference type="ARBA" id="ARBA00006962"/>
    </source>
</evidence>
<dbReference type="CDD" id="cd03784">
    <property type="entry name" value="GT1_Gtf-like"/>
    <property type="match status" value="1"/>
</dbReference>
<dbReference type="STRING" id="5286.A0A0K3CCL0"/>
<dbReference type="InterPro" id="IPR050426">
    <property type="entry name" value="Glycosyltransferase_28"/>
</dbReference>
<feature type="domain" description="PH" evidence="21">
    <location>
        <begin position="617"/>
        <end position="711"/>
    </location>
</feature>
<keyword evidence="11" id="KW-0752">Steroid biosynthesis</keyword>
<dbReference type="GO" id="GO:0005975">
    <property type="term" value="P:carbohydrate metabolic process"/>
    <property type="evidence" value="ECO:0007669"/>
    <property type="project" value="InterPro"/>
</dbReference>
<dbReference type="InterPro" id="IPR009072">
    <property type="entry name" value="Histone-fold"/>
</dbReference>
<proteinExistence type="inferred from homology"/>
<evidence type="ECO:0000256" key="8">
    <source>
        <dbReference type="ARBA" id="ARBA00022676"/>
    </source>
</evidence>
<feature type="compositionally biased region" description="Basic and acidic residues" evidence="20">
    <location>
        <begin position="524"/>
        <end position="547"/>
    </location>
</feature>
<evidence type="ECO:0000256" key="9">
    <source>
        <dbReference type="ARBA" id="ARBA00022679"/>
    </source>
</evidence>
<feature type="compositionally biased region" description="Low complexity" evidence="20">
    <location>
        <begin position="170"/>
        <end position="186"/>
    </location>
</feature>
<feature type="compositionally biased region" description="Low complexity" evidence="20">
    <location>
        <begin position="269"/>
        <end position="287"/>
    </location>
</feature>
<feature type="non-terminal residue" evidence="22">
    <location>
        <position position="1866"/>
    </location>
</feature>
<keyword evidence="23" id="KW-1185">Reference proteome</keyword>
<evidence type="ECO:0000313" key="22">
    <source>
        <dbReference type="EMBL" id="CTR06658.1"/>
    </source>
</evidence>
<keyword evidence="15" id="KW-1207">Sterol metabolism</keyword>
<dbReference type="GO" id="GO:0005737">
    <property type="term" value="C:cytoplasm"/>
    <property type="evidence" value="ECO:0007669"/>
    <property type="project" value="UniProtKB-SubCell"/>
</dbReference>
<gene>
    <name evidence="22" type="primary">FGENESH: predicted gene_5.64</name>
    <name evidence="22" type="ORF">BN2166_0025190</name>
</gene>
<feature type="compositionally biased region" description="Polar residues" evidence="20">
    <location>
        <begin position="851"/>
        <end position="862"/>
    </location>
</feature>
<evidence type="ECO:0000256" key="11">
    <source>
        <dbReference type="ARBA" id="ARBA00022955"/>
    </source>
</evidence>
<feature type="region of interest" description="Disordered" evidence="20">
    <location>
        <begin position="1238"/>
        <end position="1257"/>
    </location>
</feature>
<dbReference type="PROSITE" id="PS50003">
    <property type="entry name" value="PH_DOMAIN"/>
    <property type="match status" value="1"/>
</dbReference>
<dbReference type="GO" id="GO:0016020">
    <property type="term" value="C:membrane"/>
    <property type="evidence" value="ECO:0007669"/>
    <property type="project" value="UniProtKB-SubCell"/>
</dbReference>
<evidence type="ECO:0000256" key="12">
    <source>
        <dbReference type="ARBA" id="ARBA00023011"/>
    </source>
</evidence>
<evidence type="ECO:0000256" key="15">
    <source>
        <dbReference type="ARBA" id="ARBA00023166"/>
    </source>
</evidence>
<evidence type="ECO:0000256" key="17">
    <source>
        <dbReference type="ARBA" id="ARBA00029843"/>
    </source>
</evidence>
<dbReference type="PANTHER" id="PTHR48050">
    <property type="entry name" value="STEROL 3-BETA-GLUCOSYLTRANSFERASE"/>
    <property type="match status" value="1"/>
</dbReference>
<dbReference type="InterPro" id="IPR002213">
    <property type="entry name" value="UDP_glucos_trans"/>
</dbReference>
<evidence type="ECO:0000256" key="14">
    <source>
        <dbReference type="ARBA" id="ARBA00023136"/>
    </source>
</evidence>
<feature type="compositionally biased region" description="Basic residues" evidence="20">
    <location>
        <begin position="374"/>
        <end position="388"/>
    </location>
</feature>
<feature type="compositionally biased region" description="Basic and acidic residues" evidence="20">
    <location>
        <begin position="389"/>
        <end position="404"/>
    </location>
</feature>
<keyword evidence="7" id="KW-0444">Lipid biosynthesis</keyword>
<dbReference type="InterPro" id="IPR001849">
    <property type="entry name" value="PH_domain"/>
</dbReference>
<dbReference type="InterPro" id="IPR048065">
    <property type="entry name" value="ATG26_PH_GRAM2"/>
</dbReference>
<reference evidence="22 23" key="1">
    <citation type="submission" date="2015-07" db="EMBL/GenBank/DDBJ databases">
        <authorList>
            <person name="Cajimat M.N.B."/>
            <person name="Milazzo M.L."/>
            <person name="Fulhorst C.F."/>
        </authorList>
    </citation>
    <scope>NUCLEOTIDE SEQUENCE [LARGE SCALE GENOMIC DNA]</scope>
    <source>
        <strain evidence="22">Single colony</strain>
    </source>
</reference>
<keyword evidence="14" id="KW-0472">Membrane</keyword>
<comment type="catalytic activity">
    <reaction evidence="19">
        <text>a sterol + UDP-alpha-D-glucose = a sterol 3-beta-D-glucoside + UDP + H(+)</text>
        <dbReference type="Rhea" id="RHEA:22724"/>
        <dbReference type="ChEBI" id="CHEBI:15378"/>
        <dbReference type="ChEBI" id="CHEBI:15889"/>
        <dbReference type="ChEBI" id="CHEBI:37424"/>
        <dbReference type="ChEBI" id="CHEBI:58223"/>
        <dbReference type="ChEBI" id="CHEBI:58885"/>
        <dbReference type="EC" id="2.4.1.173"/>
    </reaction>
    <physiologicalReaction direction="left-to-right" evidence="19">
        <dbReference type="Rhea" id="RHEA:22725"/>
    </physiologicalReaction>
</comment>
<dbReference type="SMART" id="SM00233">
    <property type="entry name" value="PH"/>
    <property type="match status" value="1"/>
</dbReference>
<evidence type="ECO:0000256" key="6">
    <source>
        <dbReference type="ARBA" id="ARBA00022490"/>
    </source>
</evidence>
<evidence type="ECO:0000313" key="23">
    <source>
        <dbReference type="Proteomes" id="UP000199069"/>
    </source>
</evidence>
<dbReference type="GO" id="GO:0046982">
    <property type="term" value="F:protein heterodimerization activity"/>
    <property type="evidence" value="ECO:0007669"/>
    <property type="project" value="InterPro"/>
</dbReference>
<feature type="compositionally biased region" description="Acidic residues" evidence="20">
    <location>
        <begin position="508"/>
        <end position="523"/>
    </location>
</feature>
<evidence type="ECO:0000256" key="19">
    <source>
        <dbReference type="ARBA" id="ARBA00049453"/>
    </source>
</evidence>
<feature type="compositionally biased region" description="Polar residues" evidence="20">
    <location>
        <begin position="893"/>
        <end position="902"/>
    </location>
</feature>
<evidence type="ECO:0000256" key="7">
    <source>
        <dbReference type="ARBA" id="ARBA00022516"/>
    </source>
</evidence>
<dbReference type="InterPro" id="IPR004276">
    <property type="entry name" value="GlycoTrans_28_N"/>
</dbReference>
<dbReference type="FunFam" id="3.40.50.2000:FF:000009">
    <property type="entry name" value="Sterol 3-beta-glucosyltransferase UGT80A2"/>
    <property type="match status" value="1"/>
</dbReference>
<feature type="compositionally biased region" description="Basic and acidic residues" evidence="20">
    <location>
        <begin position="322"/>
        <end position="338"/>
    </location>
</feature>
<dbReference type="Pfam" id="PF02893">
    <property type="entry name" value="GRAM"/>
    <property type="match status" value="2"/>
</dbReference>
<organism evidence="22 23">
    <name type="scientific">Rhodotorula toruloides</name>
    <name type="common">Yeast</name>
    <name type="synonym">Rhodosporidium toruloides</name>
    <dbReference type="NCBI Taxonomy" id="5286"/>
    <lineage>
        <taxon>Eukaryota</taxon>
        <taxon>Fungi</taxon>
        <taxon>Dikarya</taxon>
        <taxon>Basidiomycota</taxon>
        <taxon>Pucciniomycotina</taxon>
        <taxon>Microbotryomycetes</taxon>
        <taxon>Sporidiobolales</taxon>
        <taxon>Sporidiobolaceae</taxon>
        <taxon>Rhodotorula</taxon>
    </lineage>
</organism>
<accession>A0A0K3CCL0</accession>
<feature type="compositionally biased region" description="Low complexity" evidence="20">
    <location>
        <begin position="245"/>
        <end position="257"/>
    </location>
</feature>
<dbReference type="Gene3D" id="1.10.20.10">
    <property type="entry name" value="Histone, subunit A"/>
    <property type="match status" value="1"/>
</dbReference>
<dbReference type="InterPro" id="IPR010610">
    <property type="entry name" value="EryCIII-like_C"/>
</dbReference>
<comment type="similarity">
    <text evidence="3">Belongs to the glycosyltransferase 28 family.</text>
</comment>
<feature type="compositionally biased region" description="Polar residues" evidence="20">
    <location>
        <begin position="440"/>
        <end position="461"/>
    </location>
</feature>
<feature type="compositionally biased region" description="Low complexity" evidence="20">
    <location>
        <begin position="948"/>
        <end position="958"/>
    </location>
</feature>
<feature type="compositionally biased region" description="Polar residues" evidence="20">
    <location>
        <begin position="1803"/>
        <end position="1812"/>
    </location>
</feature>
<dbReference type="EMBL" id="CWKI01000005">
    <property type="protein sequence ID" value="CTR06658.1"/>
    <property type="molecule type" value="Genomic_DNA"/>
</dbReference>
<dbReference type="Pfam" id="PF00169">
    <property type="entry name" value="PH"/>
    <property type="match status" value="1"/>
</dbReference>
<evidence type="ECO:0000256" key="10">
    <source>
        <dbReference type="ARBA" id="ARBA00022737"/>
    </source>
</evidence>
<keyword evidence="10" id="KW-0677">Repeat</keyword>
<evidence type="ECO:0000256" key="5">
    <source>
        <dbReference type="ARBA" id="ARBA00017894"/>
    </source>
</evidence>
<feature type="compositionally biased region" description="Pro residues" evidence="20">
    <location>
        <begin position="1010"/>
        <end position="1020"/>
    </location>
</feature>
<comment type="catalytic activity">
    <reaction evidence="18">
        <text>ergosterol + UDP-alpha-D-glucose = ergosteryl 3-beta-D-glucoside + UDP + H(+)</text>
        <dbReference type="Rhea" id="RHEA:61836"/>
        <dbReference type="ChEBI" id="CHEBI:15378"/>
        <dbReference type="ChEBI" id="CHEBI:16933"/>
        <dbReference type="ChEBI" id="CHEBI:52973"/>
        <dbReference type="ChEBI" id="CHEBI:58223"/>
        <dbReference type="ChEBI" id="CHEBI:58885"/>
    </reaction>
    <physiologicalReaction direction="left-to-right" evidence="18">
        <dbReference type="Rhea" id="RHEA:61837"/>
    </physiologicalReaction>
</comment>
<feature type="compositionally biased region" description="Low complexity" evidence="20">
    <location>
        <begin position="903"/>
        <end position="940"/>
    </location>
</feature>
<dbReference type="SMART" id="SM00568">
    <property type="entry name" value="GRAM"/>
    <property type="match status" value="2"/>
</dbReference>
<feature type="region of interest" description="Disordered" evidence="20">
    <location>
        <begin position="1723"/>
        <end position="1866"/>
    </location>
</feature>
<evidence type="ECO:0000256" key="13">
    <source>
        <dbReference type="ARBA" id="ARBA00023098"/>
    </source>
</evidence>
<evidence type="ECO:0000256" key="18">
    <source>
        <dbReference type="ARBA" id="ARBA00047886"/>
    </source>
</evidence>
<feature type="compositionally biased region" description="Basic and acidic residues" evidence="20">
    <location>
        <begin position="821"/>
        <end position="848"/>
    </location>
</feature>
<dbReference type="FunFam" id="2.30.29.30:FF:000391">
    <property type="entry name" value="Sterol 3-beta-glucosyltransferase"/>
    <property type="match status" value="1"/>
</dbReference>
<evidence type="ECO:0000256" key="2">
    <source>
        <dbReference type="ARBA" id="ARBA00004496"/>
    </source>
</evidence>
<feature type="compositionally biased region" description="Low complexity" evidence="20">
    <location>
        <begin position="1815"/>
        <end position="1826"/>
    </location>
</feature>
<dbReference type="InterPro" id="IPR011993">
    <property type="entry name" value="PH-like_dom_sf"/>
</dbReference>
<feature type="region of interest" description="Disordered" evidence="20">
    <location>
        <begin position="155"/>
        <end position="553"/>
    </location>
</feature>
<protein>
    <recommendedName>
        <fullName evidence="5">Sterol 3-beta-glucosyltransferase</fullName>
        <ecNumber evidence="4">2.4.1.173</ecNumber>
    </recommendedName>
    <alternativeName>
        <fullName evidence="17">Autophagy-related protein 26</fullName>
    </alternativeName>
</protein>
<evidence type="ECO:0000256" key="1">
    <source>
        <dbReference type="ARBA" id="ARBA00004170"/>
    </source>
</evidence>
<feature type="region of interest" description="Disordered" evidence="20">
    <location>
        <begin position="817"/>
        <end position="1028"/>
    </location>
</feature>
<dbReference type="InterPro" id="IPR048066">
    <property type="entry name" value="ATG26_PH_GRAM1"/>
</dbReference>
<feature type="region of interest" description="Disordered" evidence="20">
    <location>
        <begin position="785"/>
        <end position="805"/>
    </location>
</feature>
<evidence type="ECO:0000259" key="21">
    <source>
        <dbReference type="PROSITE" id="PS50003"/>
    </source>
</evidence>
<dbReference type="OMA" id="CKIASHA"/>
<dbReference type="InterPro" id="IPR004182">
    <property type="entry name" value="GRAM"/>
</dbReference>
<comment type="subcellular location">
    <subcellularLocation>
        <location evidence="2">Cytoplasm</location>
    </subcellularLocation>
    <subcellularLocation>
        <location evidence="1">Membrane</location>
        <topology evidence="1">Peripheral membrane protein</topology>
    </subcellularLocation>
</comment>
<feature type="compositionally biased region" description="Acidic residues" evidence="20">
    <location>
        <begin position="405"/>
        <end position="414"/>
    </location>
</feature>
<dbReference type="FunFam" id="2.30.29.30:FF:000303">
    <property type="entry name" value="Sterol 3-beta-glucosyltransferase"/>
    <property type="match status" value="1"/>
</dbReference>